<comment type="caution">
    <text evidence="7">The sequence shown here is derived from an EMBL/GenBank/DDBJ whole genome shotgun (WGS) entry which is preliminary data.</text>
</comment>
<protein>
    <submittedName>
        <fullName evidence="7">GroES-like protein</fullName>
    </submittedName>
</protein>
<comment type="cofactor">
    <cofactor evidence="1">
        <name>Zn(2+)</name>
        <dbReference type="ChEBI" id="CHEBI:29105"/>
    </cofactor>
</comment>
<dbReference type="PROSITE" id="PS00059">
    <property type="entry name" value="ADH_ZINC"/>
    <property type="match status" value="1"/>
</dbReference>
<dbReference type="SUPFAM" id="SSF50129">
    <property type="entry name" value="GroES-like"/>
    <property type="match status" value="1"/>
</dbReference>
<feature type="domain" description="Alcohol dehydrogenase-like N-terminal" evidence="6">
    <location>
        <begin position="45"/>
        <end position="175"/>
    </location>
</feature>
<evidence type="ECO:0000256" key="2">
    <source>
        <dbReference type="ARBA" id="ARBA00022723"/>
    </source>
</evidence>
<dbReference type="SUPFAM" id="SSF51735">
    <property type="entry name" value="NAD(P)-binding Rossmann-fold domains"/>
    <property type="match status" value="1"/>
</dbReference>
<dbReference type="PANTHER" id="PTHR42813">
    <property type="entry name" value="ZINC-TYPE ALCOHOL DEHYDROGENASE-LIKE"/>
    <property type="match status" value="1"/>
</dbReference>
<reference evidence="7" key="1">
    <citation type="submission" date="2022-07" db="EMBL/GenBank/DDBJ databases">
        <title>Fungi with potential for degradation of polypropylene.</title>
        <authorList>
            <person name="Gostincar C."/>
        </authorList>
    </citation>
    <scope>NUCLEOTIDE SEQUENCE</scope>
    <source>
        <strain evidence="7">EXF-13287</strain>
    </source>
</reference>
<feature type="region of interest" description="Disordered" evidence="5">
    <location>
        <begin position="1"/>
        <end position="40"/>
    </location>
</feature>
<name>A0AA38SE53_9PEZI</name>
<evidence type="ECO:0000256" key="4">
    <source>
        <dbReference type="ARBA" id="ARBA00023002"/>
    </source>
</evidence>
<keyword evidence="3" id="KW-0862">Zinc</keyword>
<keyword evidence="2" id="KW-0479">Metal-binding</keyword>
<keyword evidence="4" id="KW-0560">Oxidoreductase</keyword>
<evidence type="ECO:0000259" key="6">
    <source>
        <dbReference type="Pfam" id="PF08240"/>
    </source>
</evidence>
<dbReference type="GO" id="GO:0016491">
    <property type="term" value="F:oxidoreductase activity"/>
    <property type="evidence" value="ECO:0007669"/>
    <property type="project" value="UniProtKB-KW"/>
</dbReference>
<accession>A0AA38SE53</accession>
<dbReference type="CDD" id="cd08283">
    <property type="entry name" value="FDH_like_1"/>
    <property type="match status" value="1"/>
</dbReference>
<organism evidence="7 8">
    <name type="scientific">Coniochaeta hoffmannii</name>
    <dbReference type="NCBI Taxonomy" id="91930"/>
    <lineage>
        <taxon>Eukaryota</taxon>
        <taxon>Fungi</taxon>
        <taxon>Dikarya</taxon>
        <taxon>Ascomycota</taxon>
        <taxon>Pezizomycotina</taxon>
        <taxon>Sordariomycetes</taxon>
        <taxon>Sordariomycetidae</taxon>
        <taxon>Coniochaetales</taxon>
        <taxon>Coniochaetaceae</taxon>
        <taxon>Coniochaeta</taxon>
    </lineage>
</organism>
<dbReference type="Pfam" id="PF08240">
    <property type="entry name" value="ADH_N"/>
    <property type="match status" value="1"/>
</dbReference>
<dbReference type="EMBL" id="JANBVN010000050">
    <property type="protein sequence ID" value="KAJ9156807.1"/>
    <property type="molecule type" value="Genomic_DNA"/>
</dbReference>
<dbReference type="Proteomes" id="UP001174691">
    <property type="component" value="Unassembled WGS sequence"/>
</dbReference>
<dbReference type="InterPro" id="IPR013154">
    <property type="entry name" value="ADH-like_N"/>
</dbReference>
<dbReference type="InterPro" id="IPR002328">
    <property type="entry name" value="ADH_Zn_CS"/>
</dbReference>
<evidence type="ECO:0000256" key="3">
    <source>
        <dbReference type="ARBA" id="ARBA00022833"/>
    </source>
</evidence>
<feature type="compositionally biased region" description="Basic and acidic residues" evidence="5">
    <location>
        <begin position="9"/>
        <end position="24"/>
    </location>
</feature>
<gene>
    <name evidence="7" type="ORF">NKR19_g4115</name>
</gene>
<dbReference type="PANTHER" id="PTHR42813:SF1">
    <property type="entry name" value="DEHYDROGENASE, PUTATIVE (AFU_ORTHOLOGUE AFUA_5G03930)-RELATED"/>
    <property type="match status" value="1"/>
</dbReference>
<proteinExistence type="predicted"/>
<evidence type="ECO:0000313" key="7">
    <source>
        <dbReference type="EMBL" id="KAJ9156807.1"/>
    </source>
</evidence>
<evidence type="ECO:0000256" key="1">
    <source>
        <dbReference type="ARBA" id="ARBA00001947"/>
    </source>
</evidence>
<sequence length="424" mass="46415">MAQNYAGKQAERVIGHDDRDRAAHTDISNPDRGGVETSKPKIIDDHDAIVKITGTTICGSDVHLMHGVIVQTEKGDILGHEFCGVVEKVGPAVKDLKPGQRVVNSFCISCGECEYCKKKLTTACEKTNASKLHSKLYGSRMGGIFGYSHFVGGYAGGQAEYVRVPLADDNLLTLPDSIPDEKGLYISDVLPTSYHSVTYTGVKEGDNVAIWGLGPIGFMACFWAFHKGAKRVIGIDNNWRTEYAKSKIPGLETINYTKLKSDESVPTKVHEMVPGGVDVSIDATGGEYGKGWTHKLELGIGAEQDTSEMINECLYSTKKFGRAGIIGDYVGFTNHFNVGALMELGITLVGCGQAPVQKYWEELREMIENGTVDPRIMLTHRFKIDDIAKGYYMQEKRQDGLVKCFVETRFSAPRAAGTPELTTL</sequence>
<dbReference type="GO" id="GO:0008270">
    <property type="term" value="F:zinc ion binding"/>
    <property type="evidence" value="ECO:0007669"/>
    <property type="project" value="InterPro"/>
</dbReference>
<dbReference type="InterPro" id="IPR036291">
    <property type="entry name" value="NAD(P)-bd_dom_sf"/>
</dbReference>
<evidence type="ECO:0000256" key="5">
    <source>
        <dbReference type="SAM" id="MobiDB-lite"/>
    </source>
</evidence>
<dbReference type="InterPro" id="IPR011032">
    <property type="entry name" value="GroES-like_sf"/>
</dbReference>
<dbReference type="Gene3D" id="3.40.50.720">
    <property type="entry name" value="NAD(P)-binding Rossmann-like Domain"/>
    <property type="match status" value="1"/>
</dbReference>
<dbReference type="AlphaFoldDB" id="A0AA38SE53"/>
<keyword evidence="8" id="KW-1185">Reference proteome</keyword>
<evidence type="ECO:0000313" key="8">
    <source>
        <dbReference type="Proteomes" id="UP001174691"/>
    </source>
</evidence>
<dbReference type="Gene3D" id="3.90.180.10">
    <property type="entry name" value="Medium-chain alcohol dehydrogenases, catalytic domain"/>
    <property type="match status" value="1"/>
</dbReference>